<evidence type="ECO:0000313" key="3">
    <source>
        <dbReference type="Ensembl" id="ENSCCRP00020033686.1"/>
    </source>
</evidence>
<dbReference type="InterPro" id="IPR008906">
    <property type="entry name" value="HATC_C_dom"/>
</dbReference>
<dbReference type="AlphaFoldDB" id="A0A8C2E6A8"/>
<organism evidence="3 4">
    <name type="scientific">Cyprinus carpio</name>
    <name type="common">Common carp</name>
    <dbReference type="NCBI Taxonomy" id="7962"/>
    <lineage>
        <taxon>Eukaryota</taxon>
        <taxon>Metazoa</taxon>
        <taxon>Chordata</taxon>
        <taxon>Craniata</taxon>
        <taxon>Vertebrata</taxon>
        <taxon>Euteleostomi</taxon>
        <taxon>Actinopterygii</taxon>
        <taxon>Neopterygii</taxon>
        <taxon>Teleostei</taxon>
        <taxon>Ostariophysi</taxon>
        <taxon>Cypriniformes</taxon>
        <taxon>Cyprinidae</taxon>
        <taxon>Cyprininae</taxon>
        <taxon>Cyprinus</taxon>
    </lineage>
</organism>
<dbReference type="PANTHER" id="PTHR45749">
    <property type="match status" value="1"/>
</dbReference>
<evidence type="ECO:0000259" key="1">
    <source>
        <dbReference type="Pfam" id="PF05699"/>
    </source>
</evidence>
<evidence type="ECO:0000313" key="4">
    <source>
        <dbReference type="Proteomes" id="UP000694701"/>
    </source>
</evidence>
<dbReference type="SUPFAM" id="SSF53098">
    <property type="entry name" value="Ribonuclease H-like"/>
    <property type="match status" value="1"/>
</dbReference>
<name>A0A8C2E6A8_CYPCA</name>
<dbReference type="GO" id="GO:0046983">
    <property type="term" value="F:protein dimerization activity"/>
    <property type="evidence" value="ECO:0007669"/>
    <property type="project" value="InterPro"/>
</dbReference>
<dbReference type="InterPro" id="IPR012337">
    <property type="entry name" value="RNaseH-like_sf"/>
</dbReference>
<feature type="domain" description="HAT C-terminal dimerisation" evidence="1">
    <location>
        <begin position="258"/>
        <end position="331"/>
    </location>
</feature>
<sequence length="353" mass="40323">MALRGDHESLSGSNEGNFLELVELVGQYDSVRKLHLDKIKEKHASHQKPQVSLLSNRIQNDLIRALAVYVKRSTLKEVREASVYSILLDETTDVSHIEQVSFVVINFEFILCLEITPIFLETAVASNALQWQDLDLAAAYTVVNGTRGINVPEDIPGQYCSTSATEDHQPQTLEEYYRGRMYFTFMGSLIQVIHRRFKGKGNTDKIVMSLHCLTEPSKWKDTANAEALNAAHTFCEFYGFQEEEEQLLTELRVFHSSYTCSQISSHAILETFKDFEAHIVFPTFFKLLKIFATLPVSTASTERSFSKLKLLKTKLRNACGQERLNDHLLLSWLDPERLSMVQTKMTHKHTDIK</sequence>
<dbReference type="Pfam" id="PF05699">
    <property type="entry name" value="Dimer_Tnp_hAT"/>
    <property type="match status" value="1"/>
</dbReference>
<dbReference type="PANTHER" id="PTHR45749:SF21">
    <property type="entry name" value="DUF4371 DOMAIN-CONTAINING PROTEIN"/>
    <property type="match status" value="1"/>
</dbReference>
<dbReference type="Proteomes" id="UP000694701">
    <property type="component" value="Unplaced"/>
</dbReference>
<evidence type="ECO:0000259" key="2">
    <source>
        <dbReference type="Pfam" id="PF14291"/>
    </source>
</evidence>
<dbReference type="InterPro" id="IPR025398">
    <property type="entry name" value="DUF4371"/>
</dbReference>
<evidence type="ECO:0008006" key="5">
    <source>
        <dbReference type="Google" id="ProtNLM"/>
    </source>
</evidence>
<protein>
    <recommendedName>
        <fullName evidence="5">HAT C-terminal dimerisation domain-containing protein</fullName>
    </recommendedName>
</protein>
<dbReference type="Ensembl" id="ENSCCRT00020036815.1">
    <property type="protein sequence ID" value="ENSCCRP00020033686.1"/>
    <property type="gene ID" value="ENSCCRG00020015193.1"/>
</dbReference>
<reference evidence="3" key="1">
    <citation type="submission" date="2025-08" db="UniProtKB">
        <authorList>
            <consortium name="Ensembl"/>
        </authorList>
    </citation>
    <scope>IDENTIFICATION</scope>
</reference>
<dbReference type="Pfam" id="PF14291">
    <property type="entry name" value="DUF4371"/>
    <property type="match status" value="1"/>
</dbReference>
<accession>A0A8C2E6A8</accession>
<proteinExistence type="predicted"/>
<feature type="domain" description="DUF4371" evidence="2">
    <location>
        <begin position="2"/>
        <end position="104"/>
    </location>
</feature>